<dbReference type="Proteomes" id="UP000232122">
    <property type="component" value="Unassembled WGS sequence"/>
</dbReference>
<evidence type="ECO:0000313" key="3">
    <source>
        <dbReference type="EMBL" id="PJZ92216.1"/>
    </source>
</evidence>
<proteinExistence type="predicted"/>
<gene>
    <name evidence="2" type="ORF">CH379_017985</name>
    <name evidence="3" type="ORF">CH379_14395</name>
</gene>
<keyword evidence="4" id="KW-1185">Reference proteome</keyword>
<comment type="caution">
    <text evidence="3">The sequence shown here is derived from an EMBL/GenBank/DDBJ whole genome shotgun (WGS) entry which is preliminary data.</text>
</comment>
<dbReference type="RefSeq" id="WP_100765387.1">
    <property type="nucleotide sequence ID" value="NZ_NPEF02000026.1"/>
</dbReference>
<reference evidence="2 4" key="2">
    <citation type="journal article" date="2018" name="Microb. Genom.">
        <title>Deciphering the unexplored Leptospira diversity from soils uncovers genomic evolution to virulence.</title>
        <authorList>
            <person name="Thibeaux R."/>
            <person name="Iraola G."/>
            <person name="Ferres I."/>
            <person name="Bierque E."/>
            <person name="Girault D."/>
            <person name="Soupe-Gilbert M.E."/>
            <person name="Picardeau M."/>
            <person name="Goarant C."/>
        </authorList>
    </citation>
    <scope>NUCLEOTIDE SEQUENCE [LARGE SCALE GENOMIC DNA]</scope>
    <source>
        <strain evidence="2 4">ATI7-C-A5</strain>
    </source>
</reference>
<feature type="coiled-coil region" evidence="1">
    <location>
        <begin position="9"/>
        <end position="36"/>
    </location>
</feature>
<name>A0A2N0B6R2_9LEPT</name>
<sequence>MKLHDELLREMSERQIETFLEQLSEISRELDTALQDFVRKTTNHFSAIVPDQSEYLSYIEKRYKNILSLYDQALDSFYASIGHSLSQTYRYAQSITENLILESGFNLVGASIDSKALPVLIRDAALDFRIAIKQSKVMFKTYFKLSKQGILSESELSKAVAKGLLRTGTPTSARKKVLELFLKADVSKSRTTKIFTPKDAEARDFFLEKLGKKKFKELERLNSKFLEKKYIQILDKNGNPIHFRLDTYSELVARSRITDSQVVAAFEEGVRAGIVLYTVPGHNTTAEVCKPHEDEIYTMDPLLAKAGVFKLLTPEQKPGYHPRCSHRLFPLVLTNRKLFALIASRSNEKFAKSWFRKIGKAIPERSVA</sequence>
<reference evidence="3" key="1">
    <citation type="submission" date="2017-07" db="EMBL/GenBank/DDBJ databases">
        <title>Leptospira spp. isolated from tropical soils.</title>
        <authorList>
            <person name="Thibeaux R."/>
            <person name="Iraola G."/>
            <person name="Ferres I."/>
            <person name="Bierque E."/>
            <person name="Girault D."/>
            <person name="Soupe-Gilbert M.-E."/>
            <person name="Picardeau M."/>
            <person name="Goarant C."/>
        </authorList>
    </citation>
    <scope>NUCLEOTIDE SEQUENCE [LARGE SCALE GENOMIC DNA]</scope>
    <source>
        <strain evidence="3">ATI7-C-A5</strain>
    </source>
</reference>
<evidence type="ECO:0000313" key="2">
    <source>
        <dbReference type="EMBL" id="MDV6237526.1"/>
    </source>
</evidence>
<dbReference type="EMBL" id="NPEF02000026">
    <property type="protein sequence ID" value="MDV6237526.1"/>
    <property type="molecule type" value="Genomic_DNA"/>
</dbReference>
<reference evidence="2" key="3">
    <citation type="submission" date="2023-10" db="EMBL/GenBank/DDBJ databases">
        <authorList>
            <person name="Picardeau M."/>
            <person name="Thibeaux R."/>
        </authorList>
    </citation>
    <scope>NUCLEOTIDE SEQUENCE</scope>
    <source>
        <strain evidence="2">ATI7-C-A5</strain>
    </source>
</reference>
<evidence type="ECO:0000256" key="1">
    <source>
        <dbReference type="SAM" id="Coils"/>
    </source>
</evidence>
<keyword evidence="1" id="KW-0175">Coiled coil</keyword>
<accession>A0A2N0B6R2</accession>
<dbReference type="OrthoDB" id="344138at2"/>
<evidence type="ECO:0000313" key="4">
    <source>
        <dbReference type="Proteomes" id="UP000232122"/>
    </source>
</evidence>
<dbReference type="EMBL" id="NPEF01000159">
    <property type="protein sequence ID" value="PJZ92216.1"/>
    <property type="molecule type" value="Genomic_DNA"/>
</dbReference>
<dbReference type="AlphaFoldDB" id="A0A2N0B6R2"/>
<organism evidence="3">
    <name type="scientific">Leptospira ellisii</name>
    <dbReference type="NCBI Taxonomy" id="2023197"/>
    <lineage>
        <taxon>Bacteria</taxon>
        <taxon>Pseudomonadati</taxon>
        <taxon>Spirochaetota</taxon>
        <taxon>Spirochaetia</taxon>
        <taxon>Leptospirales</taxon>
        <taxon>Leptospiraceae</taxon>
        <taxon>Leptospira</taxon>
    </lineage>
</organism>
<protein>
    <submittedName>
        <fullName evidence="3">Uncharacterized protein</fullName>
    </submittedName>
</protein>